<dbReference type="Proteomes" id="UP001595828">
    <property type="component" value="Unassembled WGS sequence"/>
</dbReference>
<evidence type="ECO:0000259" key="1">
    <source>
        <dbReference type="Pfam" id="PF01425"/>
    </source>
</evidence>
<sequence length="475" mass="50749">MSRAKADTVKAFAGIDDAASALRSGAISSVELTGLMLDRIDLLDRHTRSYVHVCAERAIEQAKRCDRERARGLYRGPLHGVPVAVKDLCNTTFAPTAAGTVAYAGFMAPRNAAVVDRLEEAGAIILGKLAMTEGAFSLHHPDIPAPVNPWNQDYWTGVSSSGSGVATAAGLCFGAIGSDTGGSIRFPCAANNLSGIKPTWGRVSRRGTFALAETLDHIGPMARSVIDCAAMLGVIAGFDPEDPTSLTAPVPDYLASCVDNLDGVRIGIDRDYAFATADPEVAAALEAAIEVFQDLGAQFVGVTVPPSADLAASWTELCGAEAALVHHDRFAERPDDFGRALRFLLEGAAETSPITIARGFQRRYEFSSALKAMFDHVDAMLIPTMPMRIPTLEELAQRVPDMAWTGELLRFTAPFDFSGSPTVTLPNGVDTSGMPLSMQIAGPRMSEAMLIKIAHAYQARTHWHLRHPMLTGERA</sequence>
<keyword evidence="3" id="KW-1185">Reference proteome</keyword>
<dbReference type="InterPro" id="IPR036928">
    <property type="entry name" value="AS_sf"/>
</dbReference>
<dbReference type="PANTHER" id="PTHR11895:SF176">
    <property type="entry name" value="AMIDASE AMID-RELATED"/>
    <property type="match status" value="1"/>
</dbReference>
<dbReference type="InterPro" id="IPR000120">
    <property type="entry name" value="Amidase"/>
</dbReference>
<dbReference type="PANTHER" id="PTHR11895">
    <property type="entry name" value="TRANSAMIDASE"/>
    <property type="match status" value="1"/>
</dbReference>
<dbReference type="EMBL" id="JBHSDR010000003">
    <property type="protein sequence ID" value="MFC4294659.1"/>
    <property type="molecule type" value="Genomic_DNA"/>
</dbReference>
<dbReference type="Pfam" id="PF01425">
    <property type="entry name" value="Amidase"/>
    <property type="match status" value="1"/>
</dbReference>
<dbReference type="InterPro" id="IPR020556">
    <property type="entry name" value="Amidase_CS"/>
</dbReference>
<organism evidence="2 3">
    <name type="scientific">Novosphingobium tardum</name>
    <dbReference type="NCBI Taxonomy" id="1538021"/>
    <lineage>
        <taxon>Bacteria</taxon>
        <taxon>Pseudomonadati</taxon>
        <taxon>Pseudomonadota</taxon>
        <taxon>Alphaproteobacteria</taxon>
        <taxon>Sphingomonadales</taxon>
        <taxon>Sphingomonadaceae</taxon>
        <taxon>Novosphingobium</taxon>
    </lineage>
</organism>
<gene>
    <name evidence="2" type="ORF">ACFO0A_06255</name>
</gene>
<dbReference type="RefSeq" id="WP_379538105.1">
    <property type="nucleotide sequence ID" value="NZ_JBHSDR010000003.1"/>
</dbReference>
<reference evidence="3" key="1">
    <citation type="journal article" date="2019" name="Int. J. Syst. Evol. Microbiol.">
        <title>The Global Catalogue of Microorganisms (GCM) 10K type strain sequencing project: providing services to taxonomists for standard genome sequencing and annotation.</title>
        <authorList>
            <consortium name="The Broad Institute Genomics Platform"/>
            <consortium name="The Broad Institute Genome Sequencing Center for Infectious Disease"/>
            <person name="Wu L."/>
            <person name="Ma J."/>
        </authorList>
    </citation>
    <scope>NUCLEOTIDE SEQUENCE [LARGE SCALE GENOMIC DNA]</scope>
    <source>
        <strain evidence="3">CGMCC 1.12989</strain>
    </source>
</reference>
<feature type="domain" description="Amidase" evidence="1">
    <location>
        <begin position="31"/>
        <end position="450"/>
    </location>
</feature>
<accession>A0ABV8RPN0</accession>
<dbReference type="PROSITE" id="PS00571">
    <property type="entry name" value="AMIDASES"/>
    <property type="match status" value="1"/>
</dbReference>
<dbReference type="Gene3D" id="3.90.1300.10">
    <property type="entry name" value="Amidase signature (AS) domain"/>
    <property type="match status" value="1"/>
</dbReference>
<name>A0ABV8RPN0_9SPHN</name>
<dbReference type="SUPFAM" id="SSF75304">
    <property type="entry name" value="Amidase signature (AS) enzymes"/>
    <property type="match status" value="1"/>
</dbReference>
<evidence type="ECO:0000313" key="2">
    <source>
        <dbReference type="EMBL" id="MFC4294659.1"/>
    </source>
</evidence>
<protein>
    <submittedName>
        <fullName evidence="2">Amidase</fullName>
    </submittedName>
</protein>
<dbReference type="InterPro" id="IPR023631">
    <property type="entry name" value="Amidase_dom"/>
</dbReference>
<evidence type="ECO:0000313" key="3">
    <source>
        <dbReference type="Proteomes" id="UP001595828"/>
    </source>
</evidence>
<proteinExistence type="predicted"/>
<comment type="caution">
    <text evidence="2">The sequence shown here is derived from an EMBL/GenBank/DDBJ whole genome shotgun (WGS) entry which is preliminary data.</text>
</comment>